<dbReference type="InterPro" id="IPR005797">
    <property type="entry name" value="Cyt_b/b6_N"/>
</dbReference>
<dbReference type="Pfam" id="PF00033">
    <property type="entry name" value="Cytochrome_B"/>
    <property type="match status" value="1"/>
</dbReference>
<comment type="subcellular location">
    <subcellularLocation>
        <location evidence="2">Mitochondrion inner membrane</location>
        <topology evidence="2">Multi-pass membrane protein</topology>
    </subcellularLocation>
</comment>
<feature type="transmembrane region" description="Helical" evidence="19">
    <location>
        <begin position="289"/>
        <end position="307"/>
    </location>
</feature>
<dbReference type="CTD" id="4519"/>
<dbReference type="InterPro" id="IPR016174">
    <property type="entry name" value="Di-haem_cyt_TM"/>
</dbReference>
<feature type="binding site" description="axial binding residue" evidence="18">
    <location>
        <position position="84"/>
    </location>
    <ligand>
        <name>heme b</name>
        <dbReference type="ChEBI" id="CHEBI:60344"/>
        <label>b562</label>
    </ligand>
    <ligandPart>
        <name>Fe</name>
        <dbReference type="ChEBI" id="CHEBI:18248"/>
    </ligandPart>
</feature>
<evidence type="ECO:0000259" key="21">
    <source>
        <dbReference type="PROSITE" id="PS51003"/>
    </source>
</evidence>
<dbReference type="CDD" id="cd00290">
    <property type="entry name" value="cytochrome_b_C"/>
    <property type="match status" value="1"/>
</dbReference>
<feature type="transmembrane region" description="Helical" evidence="19">
    <location>
        <begin position="230"/>
        <end position="251"/>
    </location>
</feature>
<dbReference type="GO" id="GO:0008121">
    <property type="term" value="F:quinol-cytochrome-c reductase activity"/>
    <property type="evidence" value="ECO:0007669"/>
    <property type="project" value="InterPro"/>
</dbReference>
<dbReference type="Gene3D" id="1.20.810.10">
    <property type="entry name" value="Cytochrome Bc1 Complex, Chain C"/>
    <property type="match status" value="1"/>
</dbReference>
<dbReference type="FunFam" id="1.20.810.10:FF:000002">
    <property type="entry name" value="Cytochrome b"/>
    <property type="match status" value="1"/>
</dbReference>
<dbReference type="InterPro" id="IPR030689">
    <property type="entry name" value="Cytochrome_b"/>
</dbReference>
<feature type="binding site" evidence="17">
    <location>
        <position position="202"/>
    </location>
    <ligand>
        <name>a ubiquinone</name>
        <dbReference type="ChEBI" id="CHEBI:16389"/>
    </ligand>
</feature>
<comment type="similarity">
    <text evidence="16 19">Belongs to the cytochrome b family.</text>
</comment>
<comment type="cofactor">
    <cofactor evidence="19">
        <name>heme b</name>
        <dbReference type="ChEBI" id="CHEBI:60344"/>
    </cofactor>
    <text evidence="19">Binds 2 heme groups non-covalently.</text>
</comment>
<dbReference type="AlphaFoldDB" id="Q9T9N8"/>
<evidence type="ECO:0000256" key="15">
    <source>
        <dbReference type="ARBA" id="ARBA00023136"/>
    </source>
</evidence>
<feature type="transmembrane region" description="Helical" evidence="19">
    <location>
        <begin position="319"/>
        <end position="339"/>
    </location>
</feature>
<evidence type="ECO:0000259" key="20">
    <source>
        <dbReference type="PROSITE" id="PS51002"/>
    </source>
</evidence>
<feature type="binding site" description="axial binding residue" evidence="18">
    <location>
        <position position="183"/>
    </location>
    <ligand>
        <name>heme b</name>
        <dbReference type="ChEBI" id="CHEBI:60344"/>
        <label>b562</label>
    </ligand>
    <ligandPart>
        <name>Fe</name>
        <dbReference type="ChEBI" id="CHEBI:18248"/>
    </ligandPart>
</feature>
<feature type="transmembrane region" description="Helical" evidence="19">
    <location>
        <begin position="141"/>
        <end position="167"/>
    </location>
</feature>
<evidence type="ECO:0000256" key="14">
    <source>
        <dbReference type="ARBA" id="ARBA00023128"/>
    </source>
</evidence>
<keyword evidence="4 19" id="KW-0813">Transport</keyword>
<feature type="binding site" description="axial binding residue" evidence="18">
    <location>
        <position position="197"/>
    </location>
    <ligand>
        <name>heme b</name>
        <dbReference type="ChEBI" id="CHEBI:60344"/>
        <label>b566</label>
    </ligand>
    <ligandPart>
        <name>Fe</name>
        <dbReference type="ChEBI" id="CHEBI:18248"/>
    </ligandPart>
</feature>
<evidence type="ECO:0000256" key="19">
    <source>
        <dbReference type="RuleBase" id="RU362117"/>
    </source>
</evidence>
<dbReference type="CDD" id="cd00284">
    <property type="entry name" value="Cytochrome_b_N"/>
    <property type="match status" value="1"/>
</dbReference>
<geneLocation type="mitochondrion" evidence="22"/>
<feature type="transmembrane region" description="Helical" evidence="19">
    <location>
        <begin position="263"/>
        <end position="282"/>
    </location>
</feature>
<keyword evidence="5 18" id="KW-0349">Heme</keyword>
<dbReference type="EMBL" id="AJ245743">
    <property type="protein sequence ID" value="CAB59848.1"/>
    <property type="molecule type" value="Genomic_DNA"/>
</dbReference>
<keyword evidence="11 19" id="KW-1133">Transmembrane helix</keyword>
<dbReference type="PROSITE" id="PS51003">
    <property type="entry name" value="CYTB_CTER"/>
    <property type="match status" value="1"/>
</dbReference>
<proteinExistence type="inferred from homology"/>
<evidence type="ECO:0000256" key="18">
    <source>
        <dbReference type="PIRSR" id="PIRSR038885-2"/>
    </source>
</evidence>
<gene>
    <name evidence="22" type="primary">cytb</name>
</gene>
<dbReference type="InterPro" id="IPR027387">
    <property type="entry name" value="Cytb/b6-like_sf"/>
</dbReference>
<dbReference type="GO" id="GO:0016491">
    <property type="term" value="F:oxidoreductase activity"/>
    <property type="evidence" value="ECO:0007669"/>
    <property type="project" value="UniProtKB-UniRule"/>
</dbReference>
<feature type="binding site" description="axial binding residue" evidence="18">
    <location>
        <position position="98"/>
    </location>
    <ligand>
        <name>heme b</name>
        <dbReference type="ChEBI" id="CHEBI:60344"/>
        <label>b566</label>
    </ligand>
    <ligandPart>
        <name>Fe</name>
        <dbReference type="ChEBI" id="CHEBI:18248"/>
    </ligandPart>
</feature>
<sequence length="380" mass="43253">MRMPLRKSHPIIKILNNSLVDLPSPMNFSSWWNFGSLLGTCLVIQILTGLFLSMHYIPDINMAFDSMSHVMRDVNSGWIIRLMHANGASWFFICLYCHVGRGIYYGSYLFQDTWNVGVIILILTMATAFLGYVLPWAQMSFWAATVITNFLSAFPYLGKSLVLWVWGGFAVDSATLTRFYALHFLLPFVIAAASVAHLLFLHQTCSNNPLGIKTDSDMIPFHPYYTTKDLVGIFVLSMTLMAIVLLSPYLLSDPENFIPANPLVTPLHIMPEWYFLWAYAVLRSVPNKLGGVIAMFAAMLVLFIPPLTHLAKFRSMSFYPANQVLFWFLVSTMVLLTWIGSCPVEYPYTDLGRYLTIAYFLYFILSPLLHLIWDKTISPQ</sequence>
<feature type="transmembrane region" description="Helical" evidence="19">
    <location>
        <begin position="78"/>
        <end position="101"/>
    </location>
</feature>
<evidence type="ECO:0000256" key="6">
    <source>
        <dbReference type="ARBA" id="ARBA00022660"/>
    </source>
</evidence>
<dbReference type="RefSeq" id="NP_033658.1">
    <property type="nucleotide sequence ID" value="NC_000941.1"/>
</dbReference>
<evidence type="ECO:0000313" key="22">
    <source>
        <dbReference type="EMBL" id="CAB59848.1"/>
    </source>
</evidence>
<evidence type="ECO:0000256" key="2">
    <source>
        <dbReference type="ARBA" id="ARBA00004448"/>
    </source>
</evidence>
<evidence type="ECO:0000256" key="13">
    <source>
        <dbReference type="ARBA" id="ARBA00023075"/>
    </source>
</evidence>
<dbReference type="GO" id="GO:0046872">
    <property type="term" value="F:metal ion binding"/>
    <property type="evidence" value="ECO:0007669"/>
    <property type="project" value="UniProtKB-UniRule"/>
</dbReference>
<comment type="cofactor">
    <cofactor evidence="18">
        <name>heme</name>
        <dbReference type="ChEBI" id="CHEBI:30413"/>
    </cofactor>
    <text evidence="18">Binds 2 heme groups non-covalently.</text>
</comment>
<dbReference type="GO" id="GO:0005743">
    <property type="term" value="C:mitochondrial inner membrane"/>
    <property type="evidence" value="ECO:0007669"/>
    <property type="project" value="UniProtKB-SubCell"/>
</dbReference>
<keyword evidence="9" id="KW-0999">Mitochondrion inner membrane</keyword>
<feature type="transmembrane region" description="Helical" evidence="19">
    <location>
        <begin position="179"/>
        <end position="201"/>
    </location>
</feature>
<feature type="transmembrane region" description="Helical" evidence="19">
    <location>
        <begin position="351"/>
        <end position="373"/>
    </location>
</feature>
<evidence type="ECO:0000256" key="7">
    <source>
        <dbReference type="ARBA" id="ARBA00022692"/>
    </source>
</evidence>
<evidence type="ECO:0000256" key="1">
    <source>
        <dbReference type="ARBA" id="ARBA00002566"/>
    </source>
</evidence>
<dbReference type="InterPro" id="IPR048260">
    <property type="entry name" value="Cytochrome_b_C_euk/bac"/>
</dbReference>
<accession>Q9T9N8</accession>
<dbReference type="GO" id="GO:0045275">
    <property type="term" value="C:respiratory chain complex III"/>
    <property type="evidence" value="ECO:0007669"/>
    <property type="project" value="InterPro"/>
</dbReference>
<dbReference type="SUPFAM" id="SSF81648">
    <property type="entry name" value="a domain/subunit of cytochrome bc1 complex (Ubiquinol-cytochrome c reductase)"/>
    <property type="match status" value="1"/>
</dbReference>
<keyword evidence="14 19" id="KW-0496">Mitochondrion</keyword>
<dbReference type="InterPro" id="IPR005798">
    <property type="entry name" value="Cyt_b/b6_C"/>
</dbReference>
<evidence type="ECO:0000256" key="11">
    <source>
        <dbReference type="ARBA" id="ARBA00022989"/>
    </source>
</evidence>
<keyword evidence="10 19" id="KW-0249">Electron transport</keyword>
<feature type="transmembrane region" description="Helical" evidence="19">
    <location>
        <begin position="113"/>
        <end position="134"/>
    </location>
</feature>
<keyword evidence="6 19" id="KW-0679">Respiratory chain</keyword>
<evidence type="ECO:0000256" key="12">
    <source>
        <dbReference type="ARBA" id="ARBA00023004"/>
    </source>
</evidence>
<evidence type="ECO:0000256" key="3">
    <source>
        <dbReference type="ARBA" id="ARBA00013531"/>
    </source>
</evidence>
<dbReference type="Pfam" id="PF00032">
    <property type="entry name" value="Cytochrom_B_C"/>
    <property type="match status" value="1"/>
</dbReference>
<protein>
    <recommendedName>
        <fullName evidence="3 19">Cytochrome b</fullName>
    </recommendedName>
</protein>
<evidence type="ECO:0000256" key="16">
    <source>
        <dbReference type="ARBA" id="ARBA00061233"/>
    </source>
</evidence>
<dbReference type="GeneID" id="808805"/>
<dbReference type="SUPFAM" id="SSF81342">
    <property type="entry name" value="Transmembrane di-heme cytochromes"/>
    <property type="match status" value="1"/>
</dbReference>
<feature type="transmembrane region" description="Helical" evidence="19">
    <location>
        <begin position="31"/>
        <end position="57"/>
    </location>
</feature>
<keyword evidence="7 19" id="KW-0812">Transmembrane</keyword>
<dbReference type="InterPro" id="IPR048259">
    <property type="entry name" value="Cytochrome_b_N_euk/bac"/>
</dbReference>
<organism evidence="22">
    <name type="scientific">Terebratulina retusa</name>
    <dbReference type="NCBI Taxonomy" id="7580"/>
    <lineage>
        <taxon>Eukaryota</taxon>
        <taxon>Metazoa</taxon>
        <taxon>Spiralia</taxon>
        <taxon>Lophotrochozoa</taxon>
        <taxon>Brachiopoda</taxon>
        <taxon>Rhynchonelliformea</taxon>
        <taxon>Rhynchonellata</taxon>
        <taxon>Terebratulidina</taxon>
        <taxon>Cancellothyridoidea</taxon>
        <taxon>Cancellothyrididae</taxon>
        <taxon>Terebratulina</taxon>
    </lineage>
</organism>
<evidence type="ECO:0000256" key="17">
    <source>
        <dbReference type="PIRSR" id="PIRSR038885-1"/>
    </source>
</evidence>
<dbReference type="GO" id="GO:0006122">
    <property type="term" value="P:mitochondrial electron transport, ubiquinol to cytochrome c"/>
    <property type="evidence" value="ECO:0007669"/>
    <property type="project" value="TreeGrafter"/>
</dbReference>
<feature type="domain" description="Cytochrome b/b6 C-terminal region profile" evidence="21">
    <location>
        <begin position="211"/>
        <end position="380"/>
    </location>
</feature>
<reference evidence="22" key="1">
    <citation type="journal article" date="1999" name="Proc. R. Soc. Lond., B, Biol. Sci.">
        <title>Analysis of the complete mitochondrial DNA sequence of the brachiopod Terebratulina retusa places Brachiopoda within the protostomes.</title>
        <authorList>
            <person name="Stechmann A."/>
            <person name="Schlegel M."/>
        </authorList>
    </citation>
    <scope>NUCLEOTIDE SEQUENCE</scope>
</reference>
<name>Q9T9N8_9BILA</name>
<evidence type="ECO:0000256" key="9">
    <source>
        <dbReference type="ARBA" id="ARBA00022792"/>
    </source>
</evidence>
<evidence type="ECO:0000256" key="8">
    <source>
        <dbReference type="ARBA" id="ARBA00022723"/>
    </source>
</evidence>
<keyword evidence="13" id="KW-0830">Ubiquinone</keyword>
<dbReference type="PANTHER" id="PTHR19271">
    <property type="entry name" value="CYTOCHROME B"/>
    <property type="match status" value="1"/>
</dbReference>
<feature type="domain" description="Cytochrome b/b6 N-terminal region profile" evidence="20">
    <location>
        <begin position="1"/>
        <end position="210"/>
    </location>
</feature>
<dbReference type="PIRSF" id="PIRSF038885">
    <property type="entry name" value="COB"/>
    <property type="match status" value="1"/>
</dbReference>
<keyword evidence="8 18" id="KW-0479">Metal-binding</keyword>
<evidence type="ECO:0000256" key="4">
    <source>
        <dbReference type="ARBA" id="ARBA00022448"/>
    </source>
</evidence>
<keyword evidence="12 18" id="KW-0408">Iron</keyword>
<evidence type="ECO:0000256" key="5">
    <source>
        <dbReference type="ARBA" id="ARBA00022617"/>
    </source>
</evidence>
<evidence type="ECO:0000256" key="10">
    <source>
        <dbReference type="ARBA" id="ARBA00022982"/>
    </source>
</evidence>
<dbReference type="InterPro" id="IPR036150">
    <property type="entry name" value="Cyt_b/b6_C_sf"/>
</dbReference>
<dbReference type="PANTHER" id="PTHR19271:SF16">
    <property type="entry name" value="CYTOCHROME B"/>
    <property type="match status" value="1"/>
</dbReference>
<dbReference type="PROSITE" id="PS51002">
    <property type="entry name" value="CYTB_NTER"/>
    <property type="match status" value="1"/>
</dbReference>
<keyword evidence="15 19" id="KW-0472">Membrane</keyword>
<comment type="function">
    <text evidence="1 19">Component of the ubiquinol-cytochrome c reductase complex (complex III or cytochrome b-c1 complex) that is part of the mitochondrial respiratory chain. The b-c1 complex mediates electron transfer from ubiquinol to cytochrome c. Contributes to the generation of a proton gradient across the mitochondrial membrane that is then used for ATP synthesis.</text>
</comment>